<accession>A0A8N4FB09</accession>
<dbReference type="PANTHER" id="PTHR35290:SF2">
    <property type="entry name" value="PROTEIN CASPARIAN STRIP INTEGRITY FACTOR 1"/>
    <property type="match status" value="1"/>
</dbReference>
<feature type="region of interest" description="Disordered" evidence="1">
    <location>
        <begin position="66"/>
        <end position="88"/>
    </location>
</feature>
<dbReference type="AlphaFoldDB" id="A0A8N4FB09"/>
<dbReference type="GeneID" id="114914742"/>
<dbReference type="Proteomes" id="UP000504607">
    <property type="component" value="Chromosome 13"/>
</dbReference>
<name>A0A8N4FB09_ELAGV</name>
<feature type="signal peptide" evidence="2">
    <location>
        <begin position="1"/>
        <end position="23"/>
    </location>
</feature>
<evidence type="ECO:0000256" key="1">
    <source>
        <dbReference type="SAM" id="MobiDB-lite"/>
    </source>
</evidence>
<proteinExistence type="predicted"/>
<dbReference type="OrthoDB" id="1936508at2759"/>
<evidence type="ECO:0000313" key="4">
    <source>
        <dbReference type="RefSeq" id="XP_029123886.1"/>
    </source>
</evidence>
<keyword evidence="2" id="KW-0732">Signal</keyword>
<dbReference type="RefSeq" id="XP_029123886.1">
    <property type="nucleotide sequence ID" value="XM_029268053.1"/>
</dbReference>
<organism evidence="3 4">
    <name type="scientific">Elaeis guineensis var. tenera</name>
    <name type="common">Oil palm</name>
    <dbReference type="NCBI Taxonomy" id="51953"/>
    <lineage>
        <taxon>Eukaryota</taxon>
        <taxon>Viridiplantae</taxon>
        <taxon>Streptophyta</taxon>
        <taxon>Embryophyta</taxon>
        <taxon>Tracheophyta</taxon>
        <taxon>Spermatophyta</taxon>
        <taxon>Magnoliopsida</taxon>
        <taxon>Liliopsida</taxon>
        <taxon>Arecaceae</taxon>
        <taxon>Arecoideae</taxon>
        <taxon>Cocoseae</taxon>
        <taxon>Elaeidinae</taxon>
        <taxon>Elaeis</taxon>
    </lineage>
</organism>
<dbReference type="InterPro" id="IPR038974">
    <property type="entry name" value="CIF1/2"/>
</dbReference>
<sequence length="88" mass="10111">MDPERFTLRFILILASLIAVSSADGHQRFFNKYAVRMESTMKEPAFKVVHHEQAFVAHNRVLKVNTNDYGRYDPPPSLDKPPSKLIPN</sequence>
<dbReference type="PANTHER" id="PTHR35290">
    <property type="entry name" value="PROTEIN CASPARIAN STRIP INTEGRITY FACTOR 1-RELATED"/>
    <property type="match status" value="1"/>
</dbReference>
<evidence type="ECO:0000256" key="2">
    <source>
        <dbReference type="SAM" id="SignalP"/>
    </source>
</evidence>
<reference evidence="4" key="1">
    <citation type="submission" date="2025-08" db="UniProtKB">
        <authorList>
            <consortium name="RefSeq"/>
        </authorList>
    </citation>
    <scope>IDENTIFICATION</scope>
</reference>
<protein>
    <submittedName>
        <fullName evidence="4">Protein CASPARIAN STRIP INTEGRITY FACTOR 1-like</fullName>
    </submittedName>
</protein>
<keyword evidence="3" id="KW-1185">Reference proteome</keyword>
<dbReference type="KEGG" id="egu:114914742"/>
<evidence type="ECO:0000313" key="3">
    <source>
        <dbReference type="Proteomes" id="UP000504607"/>
    </source>
</evidence>
<feature type="chain" id="PRO_5035434250" evidence="2">
    <location>
        <begin position="24"/>
        <end position="88"/>
    </location>
</feature>
<gene>
    <name evidence="4" type="primary">LOC114914742</name>
</gene>